<dbReference type="InterPro" id="IPR036188">
    <property type="entry name" value="FAD/NAD-bd_sf"/>
</dbReference>
<dbReference type="GO" id="GO:0016491">
    <property type="term" value="F:oxidoreductase activity"/>
    <property type="evidence" value="ECO:0007669"/>
    <property type="project" value="UniProtKB-KW"/>
</dbReference>
<dbReference type="SUPFAM" id="SSF51905">
    <property type="entry name" value="FAD/NAD(P)-binding domain"/>
    <property type="match status" value="1"/>
</dbReference>
<organism evidence="6 7">
    <name type="scientific">Burkholderia pseudomultivorans</name>
    <dbReference type="NCBI Taxonomy" id="1207504"/>
    <lineage>
        <taxon>Bacteria</taxon>
        <taxon>Pseudomonadati</taxon>
        <taxon>Pseudomonadota</taxon>
        <taxon>Betaproteobacteria</taxon>
        <taxon>Burkholderiales</taxon>
        <taxon>Burkholderiaceae</taxon>
        <taxon>Burkholderia</taxon>
        <taxon>Burkholderia cepacia complex</taxon>
    </lineage>
</organism>
<dbReference type="PRINTS" id="PR00411">
    <property type="entry name" value="PNDRDTASEI"/>
</dbReference>
<comment type="caution">
    <text evidence="6">The sequence shown here is derived from an EMBL/GenBank/DDBJ whole genome shotgun (WGS) entry which is preliminary data.</text>
</comment>
<reference evidence="6 7" key="1">
    <citation type="submission" date="2015-11" db="EMBL/GenBank/DDBJ databases">
        <title>Expanding the genomic diversity of Burkholderia species for the development of highly accurate diagnostics.</title>
        <authorList>
            <person name="Sahl J."/>
            <person name="Keim P."/>
            <person name="Wagner D."/>
        </authorList>
    </citation>
    <scope>NUCLEOTIDE SEQUENCE [LARGE SCALE GENOMIC DNA]</scope>
    <source>
        <strain evidence="6 7">MSMB574WGS</strain>
    </source>
</reference>
<dbReference type="EMBL" id="LPJX01000015">
    <property type="protein sequence ID" value="KWF70028.1"/>
    <property type="molecule type" value="Genomic_DNA"/>
</dbReference>
<comment type="cofactor">
    <cofactor evidence="1">
        <name>FAD</name>
        <dbReference type="ChEBI" id="CHEBI:57692"/>
    </cofactor>
</comment>
<feature type="domain" description="FAD-dependent oxidoreductase 2 FAD-binding" evidence="5">
    <location>
        <begin position="10"/>
        <end position="547"/>
    </location>
</feature>
<dbReference type="Proteomes" id="UP000061512">
    <property type="component" value="Unassembled WGS sequence"/>
</dbReference>
<evidence type="ECO:0000256" key="3">
    <source>
        <dbReference type="ARBA" id="ARBA00022827"/>
    </source>
</evidence>
<evidence type="ECO:0000256" key="2">
    <source>
        <dbReference type="ARBA" id="ARBA00022630"/>
    </source>
</evidence>
<dbReference type="SUPFAM" id="SSF56425">
    <property type="entry name" value="Succinate dehydrogenase/fumarate reductase flavoprotein, catalytic domain"/>
    <property type="match status" value="1"/>
</dbReference>
<dbReference type="GO" id="GO:0008202">
    <property type="term" value="P:steroid metabolic process"/>
    <property type="evidence" value="ECO:0007669"/>
    <property type="project" value="UniProtKB-ARBA"/>
</dbReference>
<keyword evidence="3" id="KW-0274">FAD</keyword>
<dbReference type="RefSeq" id="WP_060297373.1">
    <property type="nucleotide sequence ID" value="NZ_LPJX01000015.1"/>
</dbReference>
<evidence type="ECO:0000313" key="7">
    <source>
        <dbReference type="Proteomes" id="UP000061512"/>
    </source>
</evidence>
<dbReference type="PANTHER" id="PTHR43400:SF10">
    <property type="entry name" value="3-OXOSTEROID 1-DEHYDROGENASE"/>
    <property type="match status" value="1"/>
</dbReference>
<evidence type="ECO:0000313" key="6">
    <source>
        <dbReference type="EMBL" id="KWF70028.1"/>
    </source>
</evidence>
<dbReference type="InterPro" id="IPR050315">
    <property type="entry name" value="FAD-oxidoreductase_2"/>
</dbReference>
<gene>
    <name evidence="6" type="ORF">WT57_11815</name>
</gene>
<proteinExistence type="predicted"/>
<evidence type="ECO:0000256" key="1">
    <source>
        <dbReference type="ARBA" id="ARBA00001974"/>
    </source>
</evidence>
<keyword evidence="4" id="KW-0560">Oxidoreductase</keyword>
<dbReference type="InterPro" id="IPR027477">
    <property type="entry name" value="Succ_DH/fumarate_Rdtase_cat_sf"/>
</dbReference>
<evidence type="ECO:0000259" key="5">
    <source>
        <dbReference type="Pfam" id="PF00890"/>
    </source>
</evidence>
<keyword evidence="2" id="KW-0285">Flavoprotein</keyword>
<dbReference type="Gene3D" id="3.50.50.60">
    <property type="entry name" value="FAD/NAD(P)-binding domain"/>
    <property type="match status" value="2"/>
</dbReference>
<dbReference type="AlphaFoldDB" id="A0A132F513"/>
<name>A0A132F513_9BURK</name>
<dbReference type="InterPro" id="IPR003953">
    <property type="entry name" value="FAD-dep_OxRdtase_2_FAD-bd"/>
</dbReference>
<dbReference type="Pfam" id="PF00890">
    <property type="entry name" value="FAD_binding_2"/>
    <property type="match status" value="1"/>
</dbReference>
<dbReference type="PANTHER" id="PTHR43400">
    <property type="entry name" value="FUMARATE REDUCTASE"/>
    <property type="match status" value="1"/>
</dbReference>
<sequence length="581" mass="61549">MKREPILDCDVLVLGSGAGGLAAAVTAAARGLRVIVAEKEAVFGGTTAWSGGWMWIPRNPLATRAGIREDIDAPRTYLKHELGAHYDADKVDALLERGPEMVAFFERHTAVRFIDGNRIPDFHTTPGAGAGGRSVCAMPFDGRELGPLIDKLREPLSVTTIKGMALASGQDLAHFYRATRSPKSALYASRRLAAFAWHKLRYGRSMHLVNGNALVARLLKSAADRGVDLRTHAKAIGLMRDAERVTGARVEIDGVVHEIRAARGVVLACGGFPHDPARRAQTFAYTPSGREHWSAAPLCNTGDGIRLGEAVGAHFDQTLDAPAAWAPVSLVPQAGAAAVAFPHLIERAKPGVIAVTRAGRRFVNEASSYHDFISALLDTTPAGDEVCAWLICDHRFQRRYGLGFSKPRPFPVGPYLRSGYLKRGATLDALAHACGIDARALADTVAAYNQYAKQGADPAFHKGSTPYNRVQGDAAHRPNPCLAPIEAGPFYAVKLLPGSLGTFAGLATDRDARVLDRSGAAIAGLYAVGNDAASMMGGCYPSGGITLGPAMTFGYLAALSLADAAPDAARAGVDSSSRTMQ</sequence>
<accession>A0A132F513</accession>
<dbReference type="NCBIfam" id="NF004789">
    <property type="entry name" value="PRK06134.1"/>
    <property type="match status" value="1"/>
</dbReference>
<protein>
    <submittedName>
        <fullName evidence="6">FAD-binding dehydrogenase</fullName>
    </submittedName>
</protein>
<evidence type="ECO:0000256" key="4">
    <source>
        <dbReference type="ARBA" id="ARBA00023002"/>
    </source>
</evidence>